<dbReference type="EMBL" id="CP045703">
    <property type="protein sequence ID" value="QNE79669.1"/>
    <property type="molecule type" value="Genomic_DNA"/>
</dbReference>
<dbReference type="PANTHER" id="PTHR23028:SF53">
    <property type="entry name" value="ACYL_TRANSF_3 DOMAIN-CONTAINING PROTEIN"/>
    <property type="match status" value="1"/>
</dbReference>
<evidence type="ECO:0000256" key="1">
    <source>
        <dbReference type="SAM" id="Phobius"/>
    </source>
</evidence>
<feature type="transmembrane region" description="Helical" evidence="1">
    <location>
        <begin position="92"/>
        <end position="114"/>
    </location>
</feature>
<dbReference type="GO" id="GO:0009103">
    <property type="term" value="P:lipopolysaccharide biosynthetic process"/>
    <property type="evidence" value="ECO:0007669"/>
    <property type="project" value="TreeGrafter"/>
</dbReference>
<feature type="transmembrane region" description="Helical" evidence="1">
    <location>
        <begin position="140"/>
        <end position="158"/>
    </location>
</feature>
<accession>A0A7G7BWF4</accession>
<evidence type="ECO:0000259" key="2">
    <source>
        <dbReference type="Pfam" id="PF01757"/>
    </source>
</evidence>
<proteinExistence type="predicted"/>
<feature type="transmembrane region" description="Helical" evidence="1">
    <location>
        <begin position="170"/>
        <end position="188"/>
    </location>
</feature>
<keyword evidence="3" id="KW-0614">Plasmid</keyword>
<keyword evidence="1" id="KW-0812">Transmembrane</keyword>
<feature type="transmembrane region" description="Helical" evidence="1">
    <location>
        <begin position="208"/>
        <end position="228"/>
    </location>
</feature>
<dbReference type="Proteomes" id="UP000515307">
    <property type="component" value="Plasmid unnamed1"/>
</dbReference>
<feature type="transmembrane region" description="Helical" evidence="1">
    <location>
        <begin position="302"/>
        <end position="320"/>
    </location>
</feature>
<evidence type="ECO:0000313" key="3">
    <source>
        <dbReference type="EMBL" id="QNE79669.1"/>
    </source>
</evidence>
<dbReference type="InterPro" id="IPR050879">
    <property type="entry name" value="Acyltransferase_3"/>
</dbReference>
<geneLocation type="plasmid" evidence="3 4">
    <name>unnamed1</name>
</geneLocation>
<keyword evidence="1" id="KW-1133">Transmembrane helix</keyword>
<dbReference type="InterPro" id="IPR002656">
    <property type="entry name" value="Acyl_transf_3_dom"/>
</dbReference>
<gene>
    <name evidence="3" type="ORF">F0344_35045</name>
</gene>
<evidence type="ECO:0000313" key="4">
    <source>
        <dbReference type="Proteomes" id="UP000515307"/>
    </source>
</evidence>
<dbReference type="AlphaFoldDB" id="A0A7G7BWF4"/>
<reference evidence="4" key="1">
    <citation type="submission" date="2019-10" db="EMBL/GenBank/DDBJ databases">
        <title>Antimicrobial potential of Antarctic Bacteria.</title>
        <authorList>
            <person name="Benaud N."/>
            <person name="Edwards R.J."/>
            <person name="Ferrari B.C."/>
        </authorList>
    </citation>
    <scope>NUCLEOTIDE SEQUENCE [LARGE SCALE GENOMIC DNA]</scope>
    <source>
        <strain evidence="4">NBSH44</strain>
        <plasmid evidence="4">unnamed1</plasmid>
    </source>
</reference>
<keyword evidence="1" id="KW-0472">Membrane</keyword>
<keyword evidence="3" id="KW-0808">Transferase</keyword>
<sequence>MNETRPASARLPSLSGLGFVAICMVLVSHVGISLVLRVDPTAQTLWSYDYKLGVMGFTFFFVLTGFALTWVHEADVDARRFLRRRFARVFPAHLITITAALLLAVGAGVALSVWRTVPTLLLVQNWIPDQEVVLTGNPNGPTWALSCALLFYAMFPWTNRLVRRIRPERLWMPALASVVLLITVPLLATLLPAEPLLVNTPDSWLQTWFVGYLPVTRMLEFLLGVFVARMVATRRWHGPGVIVSVLLSVAGLVASASMHGESSGFAVTAVPLALLIAAVARRESAGRRTFFGSRPMTVLGQISFCAYLVHWVVISYGPIHTADPANWTRPLSLGGALGKSALTIVAVLLLGWLLSVLVERPALRLLGGRRKAEPLAEPVVVPLGDPRPGAGAP</sequence>
<dbReference type="PANTHER" id="PTHR23028">
    <property type="entry name" value="ACETYLTRANSFERASE"/>
    <property type="match status" value="1"/>
</dbReference>
<organism evidence="3 4">
    <name type="scientific">Streptomyces finlayi</name>
    <dbReference type="NCBI Taxonomy" id="67296"/>
    <lineage>
        <taxon>Bacteria</taxon>
        <taxon>Bacillati</taxon>
        <taxon>Actinomycetota</taxon>
        <taxon>Actinomycetes</taxon>
        <taxon>Kitasatosporales</taxon>
        <taxon>Streptomycetaceae</taxon>
        <taxon>Streptomyces</taxon>
    </lineage>
</organism>
<feature type="transmembrane region" description="Helical" evidence="1">
    <location>
        <begin position="12"/>
        <end position="32"/>
    </location>
</feature>
<dbReference type="KEGG" id="sfiy:F0344_35045"/>
<protein>
    <submittedName>
        <fullName evidence="3">Acyltransferase family protein</fullName>
    </submittedName>
</protein>
<feature type="domain" description="Acyltransferase 3" evidence="2">
    <location>
        <begin position="19"/>
        <end position="351"/>
    </location>
</feature>
<keyword evidence="4" id="KW-1185">Reference proteome</keyword>
<feature type="transmembrane region" description="Helical" evidence="1">
    <location>
        <begin position="52"/>
        <end position="71"/>
    </location>
</feature>
<dbReference type="RefSeq" id="WP_185303156.1">
    <property type="nucleotide sequence ID" value="NZ_CP045703.1"/>
</dbReference>
<feature type="transmembrane region" description="Helical" evidence="1">
    <location>
        <begin position="340"/>
        <end position="358"/>
    </location>
</feature>
<dbReference type="GO" id="GO:0016020">
    <property type="term" value="C:membrane"/>
    <property type="evidence" value="ECO:0007669"/>
    <property type="project" value="TreeGrafter"/>
</dbReference>
<feature type="transmembrane region" description="Helical" evidence="1">
    <location>
        <begin position="240"/>
        <end position="258"/>
    </location>
</feature>
<keyword evidence="3" id="KW-0012">Acyltransferase</keyword>
<dbReference type="Pfam" id="PF01757">
    <property type="entry name" value="Acyl_transf_3"/>
    <property type="match status" value="1"/>
</dbReference>
<name>A0A7G7BWF4_9ACTN</name>
<dbReference type="GO" id="GO:0016747">
    <property type="term" value="F:acyltransferase activity, transferring groups other than amino-acyl groups"/>
    <property type="evidence" value="ECO:0007669"/>
    <property type="project" value="InterPro"/>
</dbReference>
<feature type="transmembrane region" description="Helical" evidence="1">
    <location>
        <begin position="264"/>
        <end position="281"/>
    </location>
</feature>